<dbReference type="NCBIfam" id="NF040572">
    <property type="entry name" value="heme_bind_FMP"/>
    <property type="match status" value="1"/>
</dbReference>
<dbReference type="RefSeq" id="WP_100341496.1">
    <property type="nucleotide sequence ID" value="NZ_PGFJ01000002.1"/>
</dbReference>
<organism evidence="1 2">
    <name type="scientific">Mucilaginibacter auburnensis</name>
    <dbReference type="NCBI Taxonomy" id="1457233"/>
    <lineage>
        <taxon>Bacteria</taxon>
        <taxon>Pseudomonadati</taxon>
        <taxon>Bacteroidota</taxon>
        <taxon>Sphingobacteriia</taxon>
        <taxon>Sphingobacteriales</taxon>
        <taxon>Sphingobacteriaceae</taxon>
        <taxon>Mucilaginibacter</taxon>
    </lineage>
</organism>
<dbReference type="OrthoDB" id="118689at2"/>
<evidence type="ECO:0000313" key="2">
    <source>
        <dbReference type="Proteomes" id="UP000242687"/>
    </source>
</evidence>
<dbReference type="EMBL" id="PGFJ01000002">
    <property type="protein sequence ID" value="PJJ79133.1"/>
    <property type="molecule type" value="Genomic_DNA"/>
</dbReference>
<dbReference type="AlphaFoldDB" id="A0A2H9VLD8"/>
<comment type="caution">
    <text evidence="1">The sequence shown here is derived from an EMBL/GenBank/DDBJ whole genome shotgun (WGS) entry which is preliminary data.</text>
</comment>
<reference evidence="1 2" key="1">
    <citation type="submission" date="2017-11" db="EMBL/GenBank/DDBJ databases">
        <title>Genomic Encyclopedia of Archaeal and Bacterial Type Strains, Phase II (KMG-II): From Individual Species to Whole Genera.</title>
        <authorList>
            <person name="Goeker M."/>
        </authorList>
    </citation>
    <scope>NUCLEOTIDE SEQUENCE [LARGE SCALE GENOMIC DNA]</scope>
    <source>
        <strain evidence="1 2">DSM 28175</strain>
    </source>
</reference>
<accession>A0A2H9VLD8</accession>
<proteinExistence type="predicted"/>
<keyword evidence="2" id="KW-1185">Reference proteome</keyword>
<gene>
    <name evidence="1" type="ORF">CLV57_2258</name>
</gene>
<dbReference type="InterPro" id="IPR047975">
    <property type="entry name" value="Heme_bind_FMP"/>
</dbReference>
<evidence type="ECO:0000313" key="1">
    <source>
        <dbReference type="EMBL" id="PJJ79133.1"/>
    </source>
</evidence>
<dbReference type="Proteomes" id="UP000242687">
    <property type="component" value="Unassembled WGS sequence"/>
</dbReference>
<protein>
    <recommendedName>
        <fullName evidence="3">THAP4-like heme-binding beta-barrel domain-containing protein</fullName>
    </recommendedName>
</protein>
<name>A0A2H9VLD8_9SPHI</name>
<sequence>MELKSNFRLTSVSNPILQSTPPSPYAPIDILIGKWEGKGFNQIWRPFFGVPGQDRFLELNETIEQIEFEIIPGDVPNRGLLQADINLKGIRYLQSIQDANALGPNGEKLPGIHIENGMWLSVPATNDVDAPRTVARTASIPHGTAFVAQGFEVPTINGAPPFAVADITPFVIGDPSNRIRFPESVLANPSPFRTPLTDIPNVTQSIVDDPNTVLANDLKGFTVLSTSTLIISTIPLNPPPSGGGTSNISFLEGVAGNPTAQSAQIEAIFWVEKVLDAEGKEMTLLQYSQNVLLNFNGLSWPHISVATLVKQ</sequence>
<evidence type="ECO:0008006" key="3">
    <source>
        <dbReference type="Google" id="ProtNLM"/>
    </source>
</evidence>